<accession>A0A024UID9</accession>
<dbReference type="InterPro" id="IPR017455">
    <property type="entry name" value="Znf_FYVE-rel"/>
</dbReference>
<dbReference type="InterPro" id="IPR011011">
    <property type="entry name" value="Znf_FYVE_PHD"/>
</dbReference>
<dbReference type="SUPFAM" id="SSF57903">
    <property type="entry name" value="FYVE/PHD zinc finger"/>
    <property type="match status" value="1"/>
</dbReference>
<dbReference type="Gene3D" id="3.30.40.10">
    <property type="entry name" value="Zinc/RING finger domain, C3HC4 (zinc finger)"/>
    <property type="match status" value="1"/>
</dbReference>
<dbReference type="VEuPathDB" id="FungiDB:H310_03367"/>
<dbReference type="InterPro" id="IPR013083">
    <property type="entry name" value="Znf_RING/FYVE/PHD"/>
</dbReference>
<evidence type="ECO:0000259" key="5">
    <source>
        <dbReference type="PROSITE" id="PS50178"/>
    </source>
</evidence>
<dbReference type="GO" id="GO:0008270">
    <property type="term" value="F:zinc ion binding"/>
    <property type="evidence" value="ECO:0007669"/>
    <property type="project" value="UniProtKB-KW"/>
</dbReference>
<dbReference type="OrthoDB" id="77655at2759"/>
<dbReference type="CDD" id="cd00065">
    <property type="entry name" value="FYVE_like_SF"/>
    <property type="match status" value="1"/>
</dbReference>
<keyword evidence="3" id="KW-0862">Zinc</keyword>
<gene>
    <name evidence="6" type="ORF">H310_03367</name>
</gene>
<protein>
    <recommendedName>
        <fullName evidence="5">FYVE-type domain-containing protein</fullName>
    </recommendedName>
</protein>
<evidence type="ECO:0000256" key="2">
    <source>
        <dbReference type="ARBA" id="ARBA00022771"/>
    </source>
</evidence>
<dbReference type="GeneID" id="20080417"/>
<sequence>MGTCCGCAKRFHAFRWSHACRFCFQQVCSKCSTITSTVQRGAKAKTAKRMCLACVTAATTICHQGATPRSVMFDKMTHDDAAASAVSPAMLTCPRTSPPSHLDLTALAPRFQHDATYFLLLEQAMSAMDATMGLIQLIGSRGVVVVTSYNFEDVPPNFTRVDAGLVTLQSTPSVVRERYHDGLPFVRIPLLLASACIGTMEVECPTGQLPCTDTLKELEDIASTTSMVMQNTAIELSTQQAKRLPSGFRMHRRGNSISTTSSTSSMYSTRSYNTIGNLDTTSTSQSKACDVAEEMMEALLAMSKHTAKLIQDTKDRRKLH</sequence>
<keyword evidence="1" id="KW-0479">Metal-binding</keyword>
<dbReference type="AlphaFoldDB" id="A0A024UID9"/>
<dbReference type="RefSeq" id="XP_008865419.1">
    <property type="nucleotide sequence ID" value="XM_008867197.1"/>
</dbReference>
<evidence type="ECO:0000256" key="1">
    <source>
        <dbReference type="ARBA" id="ARBA00022723"/>
    </source>
</evidence>
<keyword evidence="2 4" id="KW-0863">Zinc-finger</keyword>
<evidence type="ECO:0000256" key="3">
    <source>
        <dbReference type="ARBA" id="ARBA00022833"/>
    </source>
</evidence>
<evidence type="ECO:0000256" key="4">
    <source>
        <dbReference type="PROSITE-ProRule" id="PRU00091"/>
    </source>
</evidence>
<dbReference type="EMBL" id="KI913956">
    <property type="protein sequence ID" value="ETW05642.1"/>
    <property type="molecule type" value="Genomic_DNA"/>
</dbReference>
<name>A0A024UID9_9STRA</name>
<dbReference type="PROSITE" id="PS50178">
    <property type="entry name" value="ZF_FYVE"/>
    <property type="match status" value="1"/>
</dbReference>
<evidence type="ECO:0000313" key="6">
    <source>
        <dbReference type="EMBL" id="ETW05642.1"/>
    </source>
</evidence>
<proteinExistence type="predicted"/>
<reference evidence="6" key="1">
    <citation type="submission" date="2013-12" db="EMBL/GenBank/DDBJ databases">
        <title>The Genome Sequence of Aphanomyces invadans NJM9701.</title>
        <authorList>
            <consortium name="The Broad Institute Genomics Platform"/>
            <person name="Russ C."/>
            <person name="Tyler B."/>
            <person name="van West P."/>
            <person name="Dieguez-Uribeondo J."/>
            <person name="Young S.K."/>
            <person name="Zeng Q."/>
            <person name="Gargeya S."/>
            <person name="Fitzgerald M."/>
            <person name="Abouelleil A."/>
            <person name="Alvarado L."/>
            <person name="Chapman S.B."/>
            <person name="Gainer-Dewar J."/>
            <person name="Goldberg J."/>
            <person name="Griggs A."/>
            <person name="Gujja S."/>
            <person name="Hansen M."/>
            <person name="Howarth C."/>
            <person name="Imamovic A."/>
            <person name="Ireland A."/>
            <person name="Larimer J."/>
            <person name="McCowan C."/>
            <person name="Murphy C."/>
            <person name="Pearson M."/>
            <person name="Poon T.W."/>
            <person name="Priest M."/>
            <person name="Roberts A."/>
            <person name="Saif S."/>
            <person name="Shea T."/>
            <person name="Sykes S."/>
            <person name="Wortman J."/>
            <person name="Nusbaum C."/>
            <person name="Birren B."/>
        </authorList>
    </citation>
    <scope>NUCLEOTIDE SEQUENCE [LARGE SCALE GENOMIC DNA]</scope>
    <source>
        <strain evidence="6">NJM9701</strain>
    </source>
</reference>
<organism evidence="6">
    <name type="scientific">Aphanomyces invadans</name>
    <dbReference type="NCBI Taxonomy" id="157072"/>
    <lineage>
        <taxon>Eukaryota</taxon>
        <taxon>Sar</taxon>
        <taxon>Stramenopiles</taxon>
        <taxon>Oomycota</taxon>
        <taxon>Saprolegniomycetes</taxon>
        <taxon>Saprolegniales</taxon>
        <taxon>Verrucalvaceae</taxon>
        <taxon>Aphanomyces</taxon>
    </lineage>
</organism>
<feature type="domain" description="FYVE-type" evidence="5">
    <location>
        <begin position="1"/>
        <end position="59"/>
    </location>
</feature>